<dbReference type="AlphaFoldDB" id="A0A0C9TN36"/>
<feature type="compositionally biased region" description="Acidic residues" evidence="1">
    <location>
        <begin position="366"/>
        <end position="383"/>
    </location>
</feature>
<feature type="region of interest" description="Disordered" evidence="1">
    <location>
        <begin position="257"/>
        <end position="280"/>
    </location>
</feature>
<evidence type="ECO:0000313" key="2">
    <source>
        <dbReference type="EMBL" id="KIJ31393.1"/>
    </source>
</evidence>
<dbReference type="HOGENOM" id="CLU_054093_0_0_1"/>
<dbReference type="Proteomes" id="UP000054279">
    <property type="component" value="Unassembled WGS sequence"/>
</dbReference>
<gene>
    <name evidence="2" type="ORF">M422DRAFT_266929</name>
</gene>
<evidence type="ECO:0000256" key="1">
    <source>
        <dbReference type="SAM" id="MobiDB-lite"/>
    </source>
</evidence>
<evidence type="ECO:0000313" key="3">
    <source>
        <dbReference type="Proteomes" id="UP000054279"/>
    </source>
</evidence>
<proteinExistence type="predicted"/>
<accession>A0A0C9TN36</accession>
<feature type="compositionally biased region" description="Acidic residues" evidence="1">
    <location>
        <begin position="454"/>
        <end position="466"/>
    </location>
</feature>
<sequence>MPTDRLHTPIPPLMNPILHEEPRLRFETFEYHPSYPGNDSFPFPDRTEAMIAMMTLWQPLVDRYWKTVREWITAKNEERDKIIARKEAREAKERAERKAEEEAEKKKAEKDKLRRIAEQERDAKVIGVLEGRKRKRSEKDVGDPTKKKKKCPQSQKSVPTVVELKEEGEGREERIIASNQAKLLAKGIEIVEESSLHVSHVSSKYSGEPRKEPCNRCRYWIMTRGCATWICREVVGGRVCATCTASNLSCVTTGEAIQREKKSGGTPKKQALGSKTDEEGRPEIFDHLGFVEADLDTLKQTIGDLRDLTRVQVMSQLLTYHLFEANSVIRPPGFQEQREEYRRSTTEIFGKDHLGEDRGKPGGIGDADEEDASGEEVEDEYPDETLGRDDSVVDGQDLAPGNAELSEESETGVVGSGNESETESEKVRTPKTKVPVLVMESEESEGSTKMSETSSDEEEGSDEESGDYLPSKGKKLGK</sequence>
<protein>
    <submittedName>
        <fullName evidence="2">Uncharacterized protein</fullName>
    </submittedName>
</protein>
<feature type="region of interest" description="Disordered" evidence="1">
    <location>
        <begin position="127"/>
        <end position="160"/>
    </location>
</feature>
<reference evidence="2 3" key="1">
    <citation type="submission" date="2014-06" db="EMBL/GenBank/DDBJ databases">
        <title>Evolutionary Origins and Diversification of the Mycorrhizal Mutualists.</title>
        <authorList>
            <consortium name="DOE Joint Genome Institute"/>
            <consortium name="Mycorrhizal Genomics Consortium"/>
            <person name="Kohler A."/>
            <person name="Kuo A."/>
            <person name="Nagy L.G."/>
            <person name="Floudas D."/>
            <person name="Copeland A."/>
            <person name="Barry K.W."/>
            <person name="Cichocki N."/>
            <person name="Veneault-Fourrey C."/>
            <person name="LaButti K."/>
            <person name="Lindquist E.A."/>
            <person name="Lipzen A."/>
            <person name="Lundell T."/>
            <person name="Morin E."/>
            <person name="Murat C."/>
            <person name="Riley R."/>
            <person name="Ohm R."/>
            <person name="Sun H."/>
            <person name="Tunlid A."/>
            <person name="Henrissat B."/>
            <person name="Grigoriev I.V."/>
            <person name="Hibbett D.S."/>
            <person name="Martin F."/>
        </authorList>
    </citation>
    <scope>NUCLEOTIDE SEQUENCE [LARGE SCALE GENOMIC DNA]</scope>
    <source>
        <strain evidence="2 3">SS14</strain>
    </source>
</reference>
<feature type="compositionally biased region" description="Basic and acidic residues" evidence="1">
    <location>
        <begin position="336"/>
        <end position="360"/>
    </location>
</feature>
<name>A0A0C9TN36_SPHS4</name>
<dbReference type="EMBL" id="KN837243">
    <property type="protein sequence ID" value="KIJ31393.1"/>
    <property type="molecule type" value="Genomic_DNA"/>
</dbReference>
<feature type="region of interest" description="Disordered" evidence="1">
    <location>
        <begin position="91"/>
        <end position="115"/>
    </location>
</feature>
<keyword evidence="3" id="KW-1185">Reference proteome</keyword>
<feature type="region of interest" description="Disordered" evidence="1">
    <location>
        <begin position="334"/>
        <end position="478"/>
    </location>
</feature>
<organism evidence="2 3">
    <name type="scientific">Sphaerobolus stellatus (strain SS14)</name>
    <dbReference type="NCBI Taxonomy" id="990650"/>
    <lineage>
        <taxon>Eukaryota</taxon>
        <taxon>Fungi</taxon>
        <taxon>Dikarya</taxon>
        <taxon>Basidiomycota</taxon>
        <taxon>Agaricomycotina</taxon>
        <taxon>Agaricomycetes</taxon>
        <taxon>Phallomycetidae</taxon>
        <taxon>Geastrales</taxon>
        <taxon>Sphaerobolaceae</taxon>
        <taxon>Sphaerobolus</taxon>
    </lineage>
</organism>